<reference evidence="9 10" key="1">
    <citation type="submission" date="2011-08" db="EMBL/GenBank/DDBJ databases">
        <title>The Genome Sequence of Johnsonella ignava ATCC 51276.</title>
        <authorList>
            <consortium name="The Broad Institute Genome Sequencing Platform"/>
            <person name="Earl A."/>
            <person name="Ward D."/>
            <person name="Feldgarden M."/>
            <person name="Gevers D."/>
            <person name="Izard J."/>
            <person name="Blanton J.M."/>
            <person name="Baranova O.V."/>
            <person name="Dewhirst F.E."/>
            <person name="Young S.K."/>
            <person name="Zeng Q."/>
            <person name="Gargeya S."/>
            <person name="Fitzgerald M."/>
            <person name="Haas B."/>
            <person name="Abouelleil A."/>
            <person name="Alvarado L."/>
            <person name="Arachchi H.M."/>
            <person name="Berlin A."/>
            <person name="Brown A."/>
            <person name="Chapman S.B."/>
            <person name="Chen Z."/>
            <person name="Dunbar C."/>
            <person name="Freedman E."/>
            <person name="Gearin G."/>
            <person name="Gellesch M."/>
            <person name="Goldberg J."/>
            <person name="Griggs A."/>
            <person name="Gujja S."/>
            <person name="Heiman D."/>
            <person name="Howarth C."/>
            <person name="Larson L."/>
            <person name="Lui A."/>
            <person name="MacDonald P.J.P."/>
            <person name="Montmayeur A."/>
            <person name="Murphy C."/>
            <person name="Neiman D."/>
            <person name="Pearson M."/>
            <person name="Priest M."/>
            <person name="Roberts A."/>
            <person name="Saif S."/>
            <person name="Shea T."/>
            <person name="Shenoy N."/>
            <person name="Sisk P."/>
            <person name="Stolte C."/>
            <person name="Sykes S."/>
            <person name="Wortman J."/>
            <person name="Nusbaum C."/>
            <person name="Birren B."/>
        </authorList>
    </citation>
    <scope>NUCLEOTIDE SEQUENCE [LARGE SCALE GENOMIC DNA]</scope>
    <source>
        <strain evidence="9 10">ATCC 51276</strain>
    </source>
</reference>
<dbReference type="GO" id="GO:0031564">
    <property type="term" value="P:transcription antitermination"/>
    <property type="evidence" value="ECO:0007669"/>
    <property type="project" value="UniProtKB-KW"/>
</dbReference>
<dbReference type="GO" id="GO:0006353">
    <property type="term" value="P:DNA-templated transcription termination"/>
    <property type="evidence" value="ECO:0007669"/>
    <property type="project" value="UniProtKB-UniRule"/>
</dbReference>
<evidence type="ECO:0000313" key="10">
    <source>
        <dbReference type="Proteomes" id="UP000003011"/>
    </source>
</evidence>
<comment type="similarity">
    <text evidence="1 6">Belongs to the NusB family.</text>
</comment>
<comment type="function">
    <text evidence="6">Involved in transcription antitermination. Required for transcription of ribosomal RNA (rRNA) genes. Binds specifically to the boxA antiterminator sequence of the ribosomal RNA (rrn) operons.</text>
</comment>
<keyword evidence="10" id="KW-1185">Reference proteome</keyword>
<dbReference type="PANTHER" id="PTHR11078">
    <property type="entry name" value="N UTILIZATION SUBSTANCE PROTEIN B-RELATED"/>
    <property type="match status" value="1"/>
</dbReference>
<evidence type="ECO:0000256" key="6">
    <source>
        <dbReference type="HAMAP-Rule" id="MF_00073"/>
    </source>
</evidence>
<keyword evidence="4 6" id="KW-0805">Transcription regulation</keyword>
<dbReference type="eggNOG" id="COG0781">
    <property type="taxonomic scope" value="Bacteria"/>
</dbReference>
<gene>
    <name evidence="6" type="primary">nusB</name>
    <name evidence="9" type="ORF">HMPREF9333_00390</name>
</gene>
<accession>G5GFQ1</accession>
<dbReference type="OrthoDB" id="9811381at2"/>
<dbReference type="PATRIC" id="fig|679200.3.peg.416"/>
<dbReference type="SUPFAM" id="SSF48013">
    <property type="entry name" value="NusB-like"/>
    <property type="match status" value="1"/>
</dbReference>
<sequence length="165" mass="19482">MSRRKLRENYFKILFCSYFHSDNELHEQIKLFMENEENRYSQKKETEKEYSEKECSEKKHSEKKEEVRHTRAEDDGGFNEFCLRLKDIKERCNDIDRAISSVSKGWKLDRMGKVELTILRLAVYEMEYDDSIPKKVAVNEAVELAKRFGGDDSPAFVNGILAKLI</sequence>
<dbReference type="AlphaFoldDB" id="G5GFQ1"/>
<keyword evidence="2 6" id="KW-0889">Transcription antitermination</keyword>
<evidence type="ECO:0000256" key="3">
    <source>
        <dbReference type="ARBA" id="ARBA00022884"/>
    </source>
</evidence>
<dbReference type="EMBL" id="ACZL01000007">
    <property type="protein sequence ID" value="EHI56528.1"/>
    <property type="molecule type" value="Genomic_DNA"/>
</dbReference>
<comment type="caution">
    <text evidence="9">The sequence shown here is derived from an EMBL/GenBank/DDBJ whole genome shotgun (WGS) entry which is preliminary data.</text>
</comment>
<keyword evidence="5 6" id="KW-0804">Transcription</keyword>
<keyword evidence="3 6" id="KW-0694">RNA-binding</keyword>
<dbReference type="PANTHER" id="PTHR11078:SF3">
    <property type="entry name" value="ANTITERMINATION NUSB DOMAIN-CONTAINING PROTEIN"/>
    <property type="match status" value="1"/>
</dbReference>
<dbReference type="InterPro" id="IPR011605">
    <property type="entry name" value="NusB_fam"/>
</dbReference>
<proteinExistence type="inferred from homology"/>
<dbReference type="Gene3D" id="1.10.940.10">
    <property type="entry name" value="NusB-like"/>
    <property type="match status" value="1"/>
</dbReference>
<dbReference type="Pfam" id="PF01029">
    <property type="entry name" value="NusB"/>
    <property type="match status" value="1"/>
</dbReference>
<evidence type="ECO:0000259" key="8">
    <source>
        <dbReference type="Pfam" id="PF01029"/>
    </source>
</evidence>
<evidence type="ECO:0000256" key="4">
    <source>
        <dbReference type="ARBA" id="ARBA00023015"/>
    </source>
</evidence>
<dbReference type="Proteomes" id="UP000003011">
    <property type="component" value="Unassembled WGS sequence"/>
</dbReference>
<dbReference type="RefSeq" id="WP_005539424.1">
    <property type="nucleotide sequence ID" value="NZ_JH378829.1"/>
</dbReference>
<feature type="domain" description="NusB/RsmB/TIM44" evidence="8">
    <location>
        <begin position="51"/>
        <end position="164"/>
    </location>
</feature>
<evidence type="ECO:0000256" key="7">
    <source>
        <dbReference type="SAM" id="MobiDB-lite"/>
    </source>
</evidence>
<dbReference type="InterPro" id="IPR035926">
    <property type="entry name" value="NusB-like_sf"/>
</dbReference>
<dbReference type="HAMAP" id="MF_00073">
    <property type="entry name" value="NusB"/>
    <property type="match status" value="1"/>
</dbReference>
<feature type="region of interest" description="Disordered" evidence="7">
    <location>
        <begin position="38"/>
        <end position="73"/>
    </location>
</feature>
<dbReference type="STRING" id="679200.HMPREF9333_00390"/>
<protein>
    <recommendedName>
        <fullName evidence="6">Transcription antitermination protein NusB</fullName>
    </recommendedName>
    <alternativeName>
        <fullName evidence="6">Antitermination factor NusB</fullName>
    </alternativeName>
</protein>
<evidence type="ECO:0000256" key="1">
    <source>
        <dbReference type="ARBA" id="ARBA00005952"/>
    </source>
</evidence>
<evidence type="ECO:0000313" key="9">
    <source>
        <dbReference type="EMBL" id="EHI56528.1"/>
    </source>
</evidence>
<dbReference type="NCBIfam" id="TIGR01951">
    <property type="entry name" value="nusB"/>
    <property type="match status" value="1"/>
</dbReference>
<organism evidence="9 10">
    <name type="scientific">Johnsonella ignava ATCC 51276</name>
    <dbReference type="NCBI Taxonomy" id="679200"/>
    <lineage>
        <taxon>Bacteria</taxon>
        <taxon>Bacillati</taxon>
        <taxon>Bacillota</taxon>
        <taxon>Clostridia</taxon>
        <taxon>Lachnospirales</taxon>
        <taxon>Lachnospiraceae</taxon>
        <taxon>Johnsonella</taxon>
    </lineage>
</organism>
<evidence type="ECO:0000256" key="5">
    <source>
        <dbReference type="ARBA" id="ARBA00023163"/>
    </source>
</evidence>
<dbReference type="HOGENOM" id="CLU_087843_3_1_9"/>
<dbReference type="InterPro" id="IPR006027">
    <property type="entry name" value="NusB_RsmB_TIM44"/>
</dbReference>
<dbReference type="GO" id="GO:0005829">
    <property type="term" value="C:cytosol"/>
    <property type="evidence" value="ECO:0007669"/>
    <property type="project" value="TreeGrafter"/>
</dbReference>
<evidence type="ECO:0000256" key="2">
    <source>
        <dbReference type="ARBA" id="ARBA00022814"/>
    </source>
</evidence>
<dbReference type="GO" id="GO:0003723">
    <property type="term" value="F:RNA binding"/>
    <property type="evidence" value="ECO:0007669"/>
    <property type="project" value="UniProtKB-UniRule"/>
</dbReference>
<name>G5GFQ1_9FIRM</name>